<sequence length="35" mass="3919">MQSASTFDIAKAPFFSRMQATTAYIFSNKTTIITK</sequence>
<organism evidence="1">
    <name type="scientific">Siphoviridae sp. ctv2R2</name>
    <dbReference type="NCBI Taxonomy" id="2823609"/>
    <lineage>
        <taxon>Viruses</taxon>
        <taxon>Duplodnaviria</taxon>
        <taxon>Heunggongvirae</taxon>
        <taxon>Uroviricota</taxon>
        <taxon>Caudoviricetes</taxon>
    </lineage>
</organism>
<protein>
    <submittedName>
        <fullName evidence="1">Uncharacterized protein</fullName>
    </submittedName>
</protein>
<name>A0A8S5LAV6_9CAUD</name>
<proteinExistence type="predicted"/>
<reference evidence="1" key="1">
    <citation type="journal article" date="2021" name="Proc. Natl. Acad. Sci. U.S.A.">
        <title>A Catalog of Tens of Thousands of Viruses from Human Metagenomes Reveals Hidden Associations with Chronic Diseases.</title>
        <authorList>
            <person name="Tisza M.J."/>
            <person name="Buck C.B."/>
        </authorList>
    </citation>
    <scope>NUCLEOTIDE SEQUENCE</scope>
    <source>
        <strain evidence="1">Ctv2R2</strain>
    </source>
</reference>
<evidence type="ECO:0000313" key="1">
    <source>
        <dbReference type="EMBL" id="DAD66922.1"/>
    </source>
</evidence>
<accession>A0A8S5LAV6</accession>
<dbReference type="EMBL" id="BK014664">
    <property type="protein sequence ID" value="DAD66922.1"/>
    <property type="molecule type" value="Genomic_DNA"/>
</dbReference>